<dbReference type="PANTHER" id="PTHR31232:SF155">
    <property type="entry name" value="PLANT SELF-INCOMPATIBILITY PROTEIN S1 FAMILY"/>
    <property type="match status" value="1"/>
</dbReference>
<dbReference type="InterPro" id="IPR010264">
    <property type="entry name" value="Self-incomp_S1"/>
</dbReference>
<dbReference type="Proteomes" id="UP001497516">
    <property type="component" value="Chromosome 10"/>
</dbReference>
<reference evidence="7 8" key="1">
    <citation type="submission" date="2024-04" db="EMBL/GenBank/DDBJ databases">
        <authorList>
            <person name="Fracassetti M."/>
        </authorList>
    </citation>
    <scope>NUCLEOTIDE SEQUENCE [LARGE SCALE GENOMIC DNA]</scope>
</reference>
<keyword evidence="8" id="KW-1185">Reference proteome</keyword>
<proteinExistence type="inferred from homology"/>
<gene>
    <name evidence="7" type="ORF">LTRI10_LOCUS10066</name>
</gene>
<evidence type="ECO:0000256" key="1">
    <source>
        <dbReference type="ARBA" id="ARBA00004613"/>
    </source>
</evidence>
<dbReference type="GO" id="GO:0060320">
    <property type="term" value="P:rejection of self pollen"/>
    <property type="evidence" value="ECO:0007669"/>
    <property type="project" value="UniProtKB-KW"/>
</dbReference>
<evidence type="ECO:0000313" key="8">
    <source>
        <dbReference type="Proteomes" id="UP001497516"/>
    </source>
</evidence>
<sequence>MSRQLLIPSKLRPAMVVVAAALMIAAAARPTVQMFQPRSVSVVNMLSDRKLIVHCRSKDDDLGAHVVEVGSELRWVFVPLDATLFWCKLAVEDRRRSFDAYDGLKGDICCRDIHWMVRDDGLHLMDSDGVEVESHRRQWHHL</sequence>
<keyword evidence="3 6" id="KW-0713">Self-incompatibility</keyword>
<evidence type="ECO:0000313" key="7">
    <source>
        <dbReference type="EMBL" id="CAL1363754.1"/>
    </source>
</evidence>
<name>A0AAV2D2E5_9ROSI</name>
<comment type="subcellular location">
    <subcellularLocation>
        <location evidence="1 6">Secreted</location>
    </subcellularLocation>
</comment>
<evidence type="ECO:0000256" key="4">
    <source>
        <dbReference type="ARBA" id="ARBA00022525"/>
    </source>
</evidence>
<keyword evidence="4 6" id="KW-0964">Secreted</keyword>
<accession>A0AAV2D2E5</accession>
<dbReference type="EMBL" id="OZ034814">
    <property type="protein sequence ID" value="CAL1363754.1"/>
    <property type="molecule type" value="Genomic_DNA"/>
</dbReference>
<evidence type="ECO:0000256" key="3">
    <source>
        <dbReference type="ARBA" id="ARBA00022471"/>
    </source>
</evidence>
<organism evidence="7 8">
    <name type="scientific">Linum trigynum</name>
    <dbReference type="NCBI Taxonomy" id="586398"/>
    <lineage>
        <taxon>Eukaryota</taxon>
        <taxon>Viridiplantae</taxon>
        <taxon>Streptophyta</taxon>
        <taxon>Embryophyta</taxon>
        <taxon>Tracheophyta</taxon>
        <taxon>Spermatophyta</taxon>
        <taxon>Magnoliopsida</taxon>
        <taxon>eudicotyledons</taxon>
        <taxon>Gunneridae</taxon>
        <taxon>Pentapetalae</taxon>
        <taxon>rosids</taxon>
        <taxon>fabids</taxon>
        <taxon>Malpighiales</taxon>
        <taxon>Linaceae</taxon>
        <taxon>Linum</taxon>
    </lineage>
</organism>
<evidence type="ECO:0000256" key="5">
    <source>
        <dbReference type="ARBA" id="ARBA00022729"/>
    </source>
</evidence>
<protein>
    <recommendedName>
        <fullName evidence="6">S-protein homolog</fullName>
    </recommendedName>
</protein>
<dbReference type="Pfam" id="PF05938">
    <property type="entry name" value="Self-incomp_S1"/>
    <property type="match status" value="1"/>
</dbReference>
<dbReference type="GO" id="GO:0005576">
    <property type="term" value="C:extracellular region"/>
    <property type="evidence" value="ECO:0007669"/>
    <property type="project" value="UniProtKB-SubCell"/>
</dbReference>
<keyword evidence="5" id="KW-0732">Signal</keyword>
<dbReference type="AlphaFoldDB" id="A0AAV2D2E5"/>
<evidence type="ECO:0000256" key="2">
    <source>
        <dbReference type="ARBA" id="ARBA00005581"/>
    </source>
</evidence>
<comment type="similarity">
    <text evidence="2 6">Belongs to the plant self-incompatibility (S1) protein family.</text>
</comment>
<evidence type="ECO:0000256" key="6">
    <source>
        <dbReference type="RuleBase" id="RU367044"/>
    </source>
</evidence>
<dbReference type="PANTHER" id="PTHR31232">
    <property type="match status" value="1"/>
</dbReference>